<evidence type="ECO:0000256" key="1">
    <source>
        <dbReference type="SAM" id="SignalP"/>
    </source>
</evidence>
<feature type="chain" id="PRO_5047425963" description="ABC transporter substrate-binding protein" evidence="1">
    <location>
        <begin position="20"/>
        <end position="297"/>
    </location>
</feature>
<sequence length="297" mass="33905">MKTLAFVIFLMSCSTFSLAATEDAKTRVYYGMESFLRDVANPADQNALPKTYRLLLPKIELPIEFVYAPFKRILRHLVDDEPACHYYALENGERKNQFLFSLPMTFLPSPRVYTRVPVDQRMLNERGEIKSLTNTVQAQPGGVILLTESISYGDELDAFIEQIPARNIVWRASGDRHNKVSEMFFKDRTQMALVYPQEAQQYLASQQEDEKPFFSYGIEGVPAIMGGKLMCNKFTQNDAFLKAFNQGILALYEDKDYIATQQRHTPDELRQSLHEAIMHAKTSFEQNQTLSSAAVGD</sequence>
<keyword evidence="1" id="KW-0732">Signal</keyword>
<reference evidence="2 3" key="1">
    <citation type="submission" date="2020-03" db="EMBL/GenBank/DDBJ databases">
        <title>Alteromonas ponticola sp. nov., isolated from seawater.</title>
        <authorList>
            <person name="Yoon J.-H."/>
            <person name="Kim Y.-O."/>
        </authorList>
    </citation>
    <scope>NUCLEOTIDE SEQUENCE [LARGE SCALE GENOMIC DNA]</scope>
    <source>
        <strain evidence="2 3">MYP5</strain>
    </source>
</reference>
<comment type="caution">
    <text evidence="2">The sequence shown here is derived from an EMBL/GenBank/DDBJ whole genome shotgun (WGS) entry which is preliminary data.</text>
</comment>
<evidence type="ECO:0000313" key="2">
    <source>
        <dbReference type="EMBL" id="NMH60866.1"/>
    </source>
</evidence>
<dbReference type="RefSeq" id="WP_169211413.1">
    <property type="nucleotide sequence ID" value="NZ_JAATNW010000006.1"/>
</dbReference>
<dbReference type="Proteomes" id="UP000709336">
    <property type="component" value="Unassembled WGS sequence"/>
</dbReference>
<name>A0ABX1R4N4_9ALTE</name>
<evidence type="ECO:0008006" key="4">
    <source>
        <dbReference type="Google" id="ProtNLM"/>
    </source>
</evidence>
<accession>A0ABX1R4N4</accession>
<dbReference type="SUPFAM" id="SSF53850">
    <property type="entry name" value="Periplasmic binding protein-like II"/>
    <property type="match status" value="1"/>
</dbReference>
<feature type="signal peptide" evidence="1">
    <location>
        <begin position="1"/>
        <end position="19"/>
    </location>
</feature>
<protein>
    <recommendedName>
        <fullName evidence="4">ABC transporter substrate-binding protein</fullName>
    </recommendedName>
</protein>
<evidence type="ECO:0000313" key="3">
    <source>
        <dbReference type="Proteomes" id="UP000709336"/>
    </source>
</evidence>
<proteinExistence type="predicted"/>
<gene>
    <name evidence="2" type="ORF">HCJ96_12585</name>
</gene>
<organism evidence="2 3">
    <name type="scientific">Alteromonas ponticola</name>
    <dbReference type="NCBI Taxonomy" id="2720613"/>
    <lineage>
        <taxon>Bacteria</taxon>
        <taxon>Pseudomonadati</taxon>
        <taxon>Pseudomonadota</taxon>
        <taxon>Gammaproteobacteria</taxon>
        <taxon>Alteromonadales</taxon>
        <taxon>Alteromonadaceae</taxon>
        <taxon>Alteromonas/Salinimonas group</taxon>
        <taxon>Alteromonas</taxon>
    </lineage>
</organism>
<keyword evidence="3" id="KW-1185">Reference proteome</keyword>
<dbReference type="EMBL" id="JAATNW010000006">
    <property type="protein sequence ID" value="NMH60866.1"/>
    <property type="molecule type" value="Genomic_DNA"/>
</dbReference>